<dbReference type="InterPro" id="IPR013815">
    <property type="entry name" value="ATP_grasp_subdomain_1"/>
</dbReference>
<dbReference type="RefSeq" id="WP_133906641.1">
    <property type="nucleotide sequence ID" value="NZ_SOCP01000014.1"/>
</dbReference>
<sequence length="648" mass="69930">MTSPSVEPLIVPQLDARTTRPGTEVGGKAAFLLDICHRVRVPEFVVIPSSWFTIAAGPQLADIADRWCRWDTAHQKSVQSTRRLAAVHLTTAMRHTLSTQLDEFIPDVEVFAVRSSAAGEDGPDRSFAGLYDSVLDVPRADIEQAIVAVWRSWFSVSAITHRSADTWRPPVMAVVVQRMIDAEEAGVAAAYREAVEVEWVAGRGDRLVDGSVEPARRLVTAPMRDPRGRVEHAAAAAWALRGQLGVGDLDVEWAADQDRVWIVQARPLTAPLPSSAGVSWVSSSEHPVLRTAELYADTAPHDVLPLGPVAEVIGHYRTKRRPLYAIGSEHDCDLGTALILHFNTLGLHGPRWSDLVGQLGPHAVLDLSERERQVIVATSDLRQVLAAHCGDDPQRLRSVVIREFITGDCGAVSAVDGDDVRVEVSRDGLLHLNRGTASTDEFIIPLEGSRDHGLTTVPPEWSDSTLAVIDRVTRHLADRHGDAVVEWVLRAGRPVLVDYSLVDTVPTAMLPASQASVISSGACRGPALVIPASATEMLTRDSVAPVVSVGARLPHPADTAVNDLYETITQLAEPPVVVVDRPYAVLATLIPYVAGFVFTQPAARLCHLAILLRENHTPAVCVPADQAPQDGEAVAVGTDGQLHRGHTS</sequence>
<dbReference type="PANTHER" id="PTHR43030">
    <property type="entry name" value="PHOSPHOENOLPYRUVATE SYNTHASE"/>
    <property type="match status" value="1"/>
</dbReference>
<dbReference type="GO" id="GO:0046872">
    <property type="term" value="F:metal ion binding"/>
    <property type="evidence" value="ECO:0007669"/>
    <property type="project" value="UniProtKB-KW"/>
</dbReference>
<comment type="function">
    <text evidence="2">Catalyzes the phosphorylation of pyruvate to phosphoenolpyruvate.</text>
</comment>
<dbReference type="InterPro" id="IPR002192">
    <property type="entry name" value="PPDK_AMP/ATP-bd"/>
</dbReference>
<evidence type="ECO:0000256" key="9">
    <source>
        <dbReference type="ARBA" id="ARBA00022741"/>
    </source>
</evidence>
<feature type="domain" description="Pyruvate phosphate dikinase AMP/ATP-binding" evidence="15">
    <location>
        <begin position="24"/>
        <end position="224"/>
    </location>
</feature>
<dbReference type="GO" id="GO:0005524">
    <property type="term" value="F:ATP binding"/>
    <property type="evidence" value="ECO:0007669"/>
    <property type="project" value="UniProtKB-KW"/>
</dbReference>
<evidence type="ECO:0000256" key="8">
    <source>
        <dbReference type="ARBA" id="ARBA00022723"/>
    </source>
</evidence>
<comment type="pathway">
    <text evidence="3">Carbohydrate biosynthesis; gluconeogenesis.</text>
</comment>
<dbReference type="GO" id="GO:0008986">
    <property type="term" value="F:pyruvate, water dikinase activity"/>
    <property type="evidence" value="ECO:0007669"/>
    <property type="project" value="UniProtKB-EC"/>
</dbReference>
<evidence type="ECO:0000256" key="5">
    <source>
        <dbReference type="ARBA" id="ARBA00011996"/>
    </source>
</evidence>
<evidence type="ECO:0000256" key="6">
    <source>
        <dbReference type="ARBA" id="ARBA00021623"/>
    </source>
</evidence>
<reference evidence="16 17" key="1">
    <citation type="submission" date="2019-03" db="EMBL/GenBank/DDBJ databases">
        <title>Genomic Encyclopedia of Archaeal and Bacterial Type Strains, Phase II (KMG-II): from individual species to whole genera.</title>
        <authorList>
            <person name="Goeker M."/>
        </authorList>
    </citation>
    <scope>NUCLEOTIDE SEQUENCE [LARGE SCALE GENOMIC DNA]</scope>
    <source>
        <strain evidence="16 17">DSM 45499</strain>
    </source>
</reference>
<keyword evidence="12" id="KW-0460">Magnesium</keyword>
<name>A0A4R7V4A9_9PSEU</name>
<keyword evidence="11" id="KW-0067">ATP-binding</keyword>
<dbReference type="Proteomes" id="UP000294927">
    <property type="component" value="Unassembled WGS sequence"/>
</dbReference>
<keyword evidence="16" id="KW-0670">Pyruvate</keyword>
<dbReference type="OrthoDB" id="1108665at2"/>
<evidence type="ECO:0000256" key="3">
    <source>
        <dbReference type="ARBA" id="ARBA00004742"/>
    </source>
</evidence>
<comment type="cofactor">
    <cofactor evidence="1">
        <name>Mg(2+)</name>
        <dbReference type="ChEBI" id="CHEBI:18420"/>
    </cofactor>
</comment>
<evidence type="ECO:0000256" key="11">
    <source>
        <dbReference type="ARBA" id="ARBA00022840"/>
    </source>
</evidence>
<organism evidence="16 17">
    <name type="scientific">Actinophytocola oryzae</name>
    <dbReference type="NCBI Taxonomy" id="502181"/>
    <lineage>
        <taxon>Bacteria</taxon>
        <taxon>Bacillati</taxon>
        <taxon>Actinomycetota</taxon>
        <taxon>Actinomycetes</taxon>
        <taxon>Pseudonocardiales</taxon>
        <taxon>Pseudonocardiaceae</taxon>
    </lineage>
</organism>
<dbReference type="SUPFAM" id="SSF56059">
    <property type="entry name" value="Glutathione synthetase ATP-binding domain-like"/>
    <property type="match status" value="1"/>
</dbReference>
<dbReference type="PANTHER" id="PTHR43030:SF1">
    <property type="entry name" value="PHOSPHOENOLPYRUVATE SYNTHASE"/>
    <property type="match status" value="1"/>
</dbReference>
<evidence type="ECO:0000313" key="17">
    <source>
        <dbReference type="Proteomes" id="UP000294927"/>
    </source>
</evidence>
<evidence type="ECO:0000256" key="1">
    <source>
        <dbReference type="ARBA" id="ARBA00001946"/>
    </source>
</evidence>
<keyword evidence="9" id="KW-0547">Nucleotide-binding</keyword>
<evidence type="ECO:0000256" key="7">
    <source>
        <dbReference type="ARBA" id="ARBA00022679"/>
    </source>
</evidence>
<dbReference type="AlphaFoldDB" id="A0A4R7V4A9"/>
<keyword evidence="8" id="KW-0479">Metal-binding</keyword>
<dbReference type="InterPro" id="IPR006319">
    <property type="entry name" value="PEP_synth"/>
</dbReference>
<dbReference type="Pfam" id="PF01326">
    <property type="entry name" value="PPDK_N"/>
    <property type="match status" value="1"/>
</dbReference>
<evidence type="ECO:0000256" key="2">
    <source>
        <dbReference type="ARBA" id="ARBA00002988"/>
    </source>
</evidence>
<dbReference type="Gene3D" id="3.30.1490.20">
    <property type="entry name" value="ATP-grasp fold, A domain"/>
    <property type="match status" value="1"/>
</dbReference>
<evidence type="ECO:0000259" key="15">
    <source>
        <dbReference type="Pfam" id="PF01326"/>
    </source>
</evidence>
<comment type="catalytic activity">
    <reaction evidence="14">
        <text>pyruvate + ATP + H2O = phosphoenolpyruvate + AMP + phosphate + 2 H(+)</text>
        <dbReference type="Rhea" id="RHEA:11364"/>
        <dbReference type="ChEBI" id="CHEBI:15361"/>
        <dbReference type="ChEBI" id="CHEBI:15377"/>
        <dbReference type="ChEBI" id="CHEBI:15378"/>
        <dbReference type="ChEBI" id="CHEBI:30616"/>
        <dbReference type="ChEBI" id="CHEBI:43474"/>
        <dbReference type="ChEBI" id="CHEBI:58702"/>
        <dbReference type="ChEBI" id="CHEBI:456215"/>
        <dbReference type="EC" id="2.7.9.2"/>
    </reaction>
</comment>
<accession>A0A4R7V4A9</accession>
<evidence type="ECO:0000313" key="16">
    <source>
        <dbReference type="EMBL" id="TDV44189.1"/>
    </source>
</evidence>
<evidence type="ECO:0000256" key="13">
    <source>
        <dbReference type="ARBA" id="ARBA00033470"/>
    </source>
</evidence>
<dbReference type="EMBL" id="SOCP01000014">
    <property type="protein sequence ID" value="TDV44189.1"/>
    <property type="molecule type" value="Genomic_DNA"/>
</dbReference>
<dbReference type="EC" id="2.7.9.2" evidence="5"/>
<evidence type="ECO:0000256" key="14">
    <source>
        <dbReference type="ARBA" id="ARBA00047700"/>
    </source>
</evidence>
<gene>
    <name evidence="16" type="ORF">CLV71_11498</name>
</gene>
<comment type="similarity">
    <text evidence="4">Belongs to the PEP-utilizing enzyme family.</text>
</comment>
<comment type="caution">
    <text evidence="16">The sequence shown here is derived from an EMBL/GenBank/DDBJ whole genome shotgun (WGS) entry which is preliminary data.</text>
</comment>
<keyword evidence="7" id="KW-0808">Transferase</keyword>
<evidence type="ECO:0000256" key="12">
    <source>
        <dbReference type="ARBA" id="ARBA00022842"/>
    </source>
</evidence>
<keyword evidence="10 16" id="KW-0418">Kinase</keyword>
<evidence type="ECO:0000256" key="10">
    <source>
        <dbReference type="ARBA" id="ARBA00022777"/>
    </source>
</evidence>
<proteinExistence type="inferred from homology"/>
<keyword evidence="17" id="KW-1185">Reference proteome</keyword>
<protein>
    <recommendedName>
        <fullName evidence="6">Phosphoenolpyruvate synthase</fullName>
        <ecNumber evidence="5">2.7.9.2</ecNumber>
    </recommendedName>
    <alternativeName>
        <fullName evidence="13">Pyruvate, water dikinase</fullName>
    </alternativeName>
</protein>
<evidence type="ECO:0000256" key="4">
    <source>
        <dbReference type="ARBA" id="ARBA00007837"/>
    </source>
</evidence>